<feature type="domain" description="F-box" evidence="2">
    <location>
        <begin position="1"/>
        <end position="47"/>
    </location>
</feature>
<proteinExistence type="predicted"/>
<feature type="region of interest" description="Disordered" evidence="1">
    <location>
        <begin position="105"/>
        <end position="138"/>
    </location>
</feature>
<dbReference type="Proteomes" id="UP000887575">
    <property type="component" value="Unassembled WGS sequence"/>
</dbReference>
<keyword evidence="3" id="KW-1185">Reference proteome</keyword>
<evidence type="ECO:0000256" key="1">
    <source>
        <dbReference type="SAM" id="MobiDB-lite"/>
    </source>
</evidence>
<feature type="compositionally biased region" description="Basic and acidic residues" evidence="1">
    <location>
        <begin position="124"/>
        <end position="134"/>
    </location>
</feature>
<protein>
    <submittedName>
        <fullName evidence="4">F-box domain-containing protein</fullName>
    </submittedName>
</protein>
<name>A0AAF3EAT2_9BILA</name>
<sequence>MFSLVNFPYVVLDRIIGYLDRDEVATCRQVNRFLRRFIDANRHHYPLPPITISIESEKFFRTSVAITKTMVWTGARRNIVLSERQGMSMLEQMWQAMLEAAELEEREEREEIEEEDVEGNEENNSEKVEDKEDGKDDDDVIEEFLSDDDFRTRIHSVPSIINTTAKLFTRIFEKYYISVLEIDEVGSDILKGIASSSKKSQQTVERLDLNLQTNQVFLRPHNLKIGNIDAKDISKVLTLPTVSDCFRLDFDMDTDEVATDAPVEVFLSLRCERLNLPIGTTLNSATLNLILKEWHCGKRNFASVEAWELFGAIDFDPLVVFDGLMCQKFTARSPRASLPPATYYRISRSHESLTVFTKGTALLINHPVDYMLSIGSVFR</sequence>
<dbReference type="PROSITE" id="PS50181">
    <property type="entry name" value="FBOX"/>
    <property type="match status" value="1"/>
</dbReference>
<organism evidence="3 4">
    <name type="scientific">Mesorhabditis belari</name>
    <dbReference type="NCBI Taxonomy" id="2138241"/>
    <lineage>
        <taxon>Eukaryota</taxon>
        <taxon>Metazoa</taxon>
        <taxon>Ecdysozoa</taxon>
        <taxon>Nematoda</taxon>
        <taxon>Chromadorea</taxon>
        <taxon>Rhabditida</taxon>
        <taxon>Rhabditina</taxon>
        <taxon>Rhabditomorpha</taxon>
        <taxon>Rhabditoidea</taxon>
        <taxon>Rhabditidae</taxon>
        <taxon>Mesorhabditinae</taxon>
        <taxon>Mesorhabditis</taxon>
    </lineage>
</organism>
<feature type="compositionally biased region" description="Acidic residues" evidence="1">
    <location>
        <begin position="105"/>
        <end position="123"/>
    </location>
</feature>
<dbReference type="AlphaFoldDB" id="A0AAF3EAT2"/>
<evidence type="ECO:0000259" key="2">
    <source>
        <dbReference type="PROSITE" id="PS50181"/>
    </source>
</evidence>
<reference evidence="4" key="1">
    <citation type="submission" date="2024-02" db="UniProtKB">
        <authorList>
            <consortium name="WormBaseParasite"/>
        </authorList>
    </citation>
    <scope>IDENTIFICATION</scope>
</reference>
<dbReference type="SUPFAM" id="SSF81383">
    <property type="entry name" value="F-box domain"/>
    <property type="match status" value="1"/>
</dbReference>
<dbReference type="InterPro" id="IPR036047">
    <property type="entry name" value="F-box-like_dom_sf"/>
</dbReference>
<evidence type="ECO:0000313" key="3">
    <source>
        <dbReference type="Proteomes" id="UP000887575"/>
    </source>
</evidence>
<evidence type="ECO:0000313" key="4">
    <source>
        <dbReference type="WBParaSite" id="MBELARI_LOCUS11032"/>
    </source>
</evidence>
<dbReference type="InterPro" id="IPR001810">
    <property type="entry name" value="F-box_dom"/>
</dbReference>
<dbReference type="Pfam" id="PF00646">
    <property type="entry name" value="F-box"/>
    <property type="match status" value="1"/>
</dbReference>
<accession>A0AAF3EAT2</accession>
<dbReference type="WBParaSite" id="MBELARI_LOCUS11032">
    <property type="protein sequence ID" value="MBELARI_LOCUS11032"/>
    <property type="gene ID" value="MBELARI_LOCUS11032"/>
</dbReference>